<dbReference type="Pfam" id="PF15236">
    <property type="entry name" value="CCDC66"/>
    <property type="match status" value="1"/>
</dbReference>
<keyword evidence="1" id="KW-0175">Coiled coil</keyword>
<name>A0A6P6D0U6_PTEVA</name>
<dbReference type="InterPro" id="IPR039183">
    <property type="entry name" value="CCD66"/>
</dbReference>
<feature type="coiled-coil region" evidence="1">
    <location>
        <begin position="448"/>
        <end position="539"/>
    </location>
</feature>
<evidence type="ECO:0000259" key="3">
    <source>
        <dbReference type="Pfam" id="PF15236"/>
    </source>
</evidence>
<feature type="region of interest" description="Disordered" evidence="2">
    <location>
        <begin position="355"/>
        <end position="378"/>
    </location>
</feature>
<evidence type="ECO:0000256" key="1">
    <source>
        <dbReference type="SAM" id="Coils"/>
    </source>
</evidence>
<dbReference type="CTD" id="285331"/>
<dbReference type="GeneID" id="105299859"/>
<reference evidence="5" key="1">
    <citation type="submission" date="2025-08" db="UniProtKB">
        <authorList>
            <consortium name="RefSeq"/>
        </authorList>
    </citation>
    <scope>IDENTIFICATION</scope>
    <source>
        <tissue evidence="5">Kidney</tissue>
    </source>
</reference>
<dbReference type="RefSeq" id="XP_023393406.1">
    <property type="nucleotide sequence ID" value="XM_023537638.1"/>
</dbReference>
<gene>
    <name evidence="5" type="primary">CCDC66</name>
</gene>
<protein>
    <submittedName>
        <fullName evidence="5">Coiled-coil domain-containing protein 66 isoform X4</fullName>
    </submittedName>
</protein>
<proteinExistence type="predicted"/>
<keyword evidence="4" id="KW-1185">Reference proteome</keyword>
<evidence type="ECO:0000313" key="5">
    <source>
        <dbReference type="RefSeq" id="XP_023393406.1"/>
    </source>
</evidence>
<dbReference type="GO" id="GO:0001917">
    <property type="term" value="C:photoreceptor inner segment"/>
    <property type="evidence" value="ECO:0007669"/>
    <property type="project" value="TreeGrafter"/>
</dbReference>
<dbReference type="PANTHER" id="PTHR22736">
    <property type="entry name" value="COILED-COIL DOMAIN-CONTAINING PROTEIN 66"/>
    <property type="match status" value="1"/>
</dbReference>
<dbReference type="GO" id="GO:0005874">
    <property type="term" value="C:microtubule"/>
    <property type="evidence" value="ECO:0007669"/>
    <property type="project" value="TreeGrafter"/>
</dbReference>
<accession>A0A6P6D0U6</accession>
<dbReference type="GO" id="GO:0060271">
    <property type="term" value="P:cilium assembly"/>
    <property type="evidence" value="ECO:0007669"/>
    <property type="project" value="TreeGrafter"/>
</dbReference>
<feature type="coiled-coil region" evidence="1">
    <location>
        <begin position="328"/>
        <end position="355"/>
    </location>
</feature>
<sequence length="927" mass="107469">MMGNKTKIAKCPLRTKQTGYILKSTQNTCIRSEKLLQKKRIGSQTLLAKDEKNSMTFSPPKDLCKQNADKDYLHIQKVISPATPNIQKTGNTINISVVAEQKPCKKHFTGENMKSSLVCLTQDQLQQILMTVNQGNRSVSLTENGKEQETSQYSLHLNSIPNQPKDETIMGLLQKTEAVSCVQDENKSVLNKNQETSKQYEQKIAIENVWKPADIFSTLGERERDRSLLEAKKAQWRKELDEQVALKKKEKEASEKWNNPWKKCESDKIEWEKLQILDQSKTSASVSSVLAQSPSQIMVVQTDGHSLSRASQILEEAVLPEHAFSAVKQEQRKWIEELNKQIEDDRQRKIEEKIMSSKSQLSSRSTHKQPEYFSVSPDTQELADISNVYTPTTGSQVEPSEEEHLAKPVRDMAIANSQKTNFLRSMTALLDPAQIEERDRRRQKQLEHQKAITAQVEEKRKMKQLEEEQRKKEEQEEELRLAREREEMQKQYEEDLLKQKQKEEIITLKTNELFQTMQRAQELAQRLKQEQRIRELAQKGHDTSRLIKNLGVDTVQVEYNASTNNISNSRHDLNEDSGKMNTFIDSVNSPKKDTGVQTDDLNTAIINNAESHCGSVITKGIINCSSPEISADFNEQFNTKKNKQVLSEKRGANLEKENSWYNDQYSQFTRTEKQTKHMKKCPKKPDWNINKPLKRYIPASEKYPKQLQKQREEKKVRRQMELLHLVERNNLGHLSQNRGTSPEILHSSHQETESKFRWHLVKKEEEHLKINSFSKERSPSLVVKNRTQQLTQTLKKSNYEKENVISRGNQTELSSRISEPSHFIPYVRTNEIYYLDPDAPLSRPLTQEDPQYQTLHDCDQERRQLLDSDYVRDPLLNPNLVKNRDRQQAILKGLSELRQGLLQKQRELETNLMPLAANQEENFSSSF</sequence>
<dbReference type="GO" id="GO:0008017">
    <property type="term" value="F:microtubule binding"/>
    <property type="evidence" value="ECO:0007669"/>
    <property type="project" value="TreeGrafter"/>
</dbReference>
<dbReference type="InterPro" id="IPR040467">
    <property type="entry name" value="CCDC66_dom"/>
</dbReference>
<dbReference type="AlphaFoldDB" id="A0A6P6D0U6"/>
<organism evidence="4 5">
    <name type="scientific">Pteropus vampyrus</name>
    <name type="common">Large flying fox</name>
    <dbReference type="NCBI Taxonomy" id="132908"/>
    <lineage>
        <taxon>Eukaryota</taxon>
        <taxon>Metazoa</taxon>
        <taxon>Chordata</taxon>
        <taxon>Craniata</taxon>
        <taxon>Vertebrata</taxon>
        <taxon>Euteleostomi</taxon>
        <taxon>Mammalia</taxon>
        <taxon>Eutheria</taxon>
        <taxon>Laurasiatheria</taxon>
        <taxon>Chiroptera</taxon>
        <taxon>Yinpterochiroptera</taxon>
        <taxon>Pteropodoidea</taxon>
        <taxon>Pteropodidae</taxon>
        <taxon>Pteropodinae</taxon>
        <taxon>Pteropus</taxon>
    </lineage>
</organism>
<dbReference type="GO" id="GO:0005929">
    <property type="term" value="C:cilium"/>
    <property type="evidence" value="ECO:0007669"/>
    <property type="project" value="TreeGrafter"/>
</dbReference>
<dbReference type="Proteomes" id="UP000515202">
    <property type="component" value="Unplaced"/>
</dbReference>
<evidence type="ECO:0000256" key="2">
    <source>
        <dbReference type="SAM" id="MobiDB-lite"/>
    </source>
</evidence>
<evidence type="ECO:0000313" key="4">
    <source>
        <dbReference type="Proteomes" id="UP000515202"/>
    </source>
</evidence>
<dbReference type="PANTHER" id="PTHR22736:SF2">
    <property type="entry name" value="COILED-COIL DOMAIN-CONTAINING PROTEIN 66"/>
    <property type="match status" value="1"/>
</dbReference>
<feature type="domain" description="CCDC66" evidence="3">
    <location>
        <begin position="393"/>
        <end position="544"/>
    </location>
</feature>